<dbReference type="PATRIC" id="fig|285983.3.peg.3025"/>
<evidence type="ECO:0000259" key="2">
    <source>
        <dbReference type="SMART" id="SM00363"/>
    </source>
</evidence>
<dbReference type="InterPro" id="IPR002942">
    <property type="entry name" value="S4_RNA-bd"/>
</dbReference>
<dbReference type="RefSeq" id="WP_044396317.1">
    <property type="nucleotide sequence ID" value="NZ_JXIQ01000190.1"/>
</dbReference>
<dbReference type="Gene3D" id="3.30.1370.160">
    <property type="match status" value="1"/>
</dbReference>
<organism evidence="3 4">
    <name type="scientific">Mesobacillus subterraneus</name>
    <dbReference type="NCBI Taxonomy" id="285983"/>
    <lineage>
        <taxon>Bacteria</taxon>
        <taxon>Bacillati</taxon>
        <taxon>Bacillota</taxon>
        <taxon>Bacilli</taxon>
        <taxon>Bacillales</taxon>
        <taxon>Bacillaceae</taxon>
        <taxon>Mesobacillus</taxon>
    </lineage>
</organism>
<dbReference type="Gene3D" id="3.10.290.10">
    <property type="entry name" value="RNA-binding S4 domain"/>
    <property type="match status" value="1"/>
</dbReference>
<dbReference type="AlphaFoldDB" id="A0A0D6Z533"/>
<dbReference type="Pfam" id="PF21278">
    <property type="entry name" value="YlmH_1st"/>
    <property type="match status" value="1"/>
</dbReference>
<dbReference type="Pfam" id="PF01479">
    <property type="entry name" value="S4"/>
    <property type="match status" value="1"/>
</dbReference>
<keyword evidence="1" id="KW-0694">RNA-binding</keyword>
<dbReference type="InterPro" id="IPR012677">
    <property type="entry name" value="Nucleotide-bd_a/b_plait_sf"/>
</dbReference>
<evidence type="ECO:0000313" key="4">
    <source>
        <dbReference type="Proteomes" id="UP000032512"/>
    </source>
</evidence>
<dbReference type="SUPFAM" id="SSF55174">
    <property type="entry name" value="Alpha-L RNA-binding motif"/>
    <property type="match status" value="1"/>
</dbReference>
<sequence length="257" mass="29400">MSIYQHFRPEEREFIDQVINWKEYVEQNYAPKLTDFLDPREQQILKTVIGKHPDVKWELFGGASGTERKRAFLFPAYLAVNEEDFQLKLFGIEYPSKFVNIEHRQVLGSLMSLGLKRGKFGDILIDGDTVQFFAVSEIADYIRLQLESIGRASIRLTELSLENAVTIDDEWNEMSTTVSSLRLDTVLSGIFNLSRQKSQLLIQHGQVKVNWTAIENTAFECGEGDVLSARGYGRAKIITVEGKTKKDKYRVIAGRKK</sequence>
<proteinExistence type="predicted"/>
<dbReference type="Proteomes" id="UP000032512">
    <property type="component" value="Unassembled WGS sequence"/>
</dbReference>
<dbReference type="InterPro" id="IPR048443">
    <property type="entry name" value="RqcP2_N"/>
</dbReference>
<dbReference type="Pfam" id="PF17774">
    <property type="entry name" value="YlmH_RBD"/>
    <property type="match status" value="1"/>
</dbReference>
<dbReference type="PANTHER" id="PTHR13633:SF3">
    <property type="entry name" value="MITOCHONDRIAL TRANSCRIPTION RESCUE FACTOR 1"/>
    <property type="match status" value="1"/>
</dbReference>
<dbReference type="OrthoDB" id="9812787at2"/>
<dbReference type="Gene3D" id="3.30.70.330">
    <property type="match status" value="1"/>
</dbReference>
<protein>
    <submittedName>
        <fullName evidence="3">RNA-binding protein S4</fullName>
    </submittedName>
</protein>
<dbReference type="EMBL" id="JXIQ01000190">
    <property type="protein sequence ID" value="KIY20692.1"/>
    <property type="molecule type" value="Genomic_DNA"/>
</dbReference>
<feature type="domain" description="RNA-binding S4" evidence="2">
    <location>
        <begin position="181"/>
        <end position="243"/>
    </location>
</feature>
<dbReference type="CDD" id="cd00165">
    <property type="entry name" value="S4"/>
    <property type="match status" value="1"/>
</dbReference>
<accession>A0A0D6Z533</accession>
<dbReference type="SMART" id="SM00363">
    <property type="entry name" value="S4"/>
    <property type="match status" value="1"/>
</dbReference>
<evidence type="ECO:0000256" key="1">
    <source>
        <dbReference type="PROSITE-ProRule" id="PRU00182"/>
    </source>
</evidence>
<dbReference type="GO" id="GO:0003723">
    <property type="term" value="F:RNA binding"/>
    <property type="evidence" value="ECO:0007669"/>
    <property type="project" value="UniProtKB-KW"/>
</dbReference>
<name>A0A0D6Z533_9BACI</name>
<evidence type="ECO:0000313" key="3">
    <source>
        <dbReference type="EMBL" id="KIY20692.1"/>
    </source>
</evidence>
<dbReference type="InterPro" id="IPR036986">
    <property type="entry name" value="S4_RNA-bd_sf"/>
</dbReference>
<reference evidence="3 4" key="1">
    <citation type="submission" date="2015-01" db="EMBL/GenBank/DDBJ databases">
        <title>Draft genome sequences of the supercritical CO2 tolerant bacteria Bacillus subterraneus MITOT1 and Bacillus cereus MIT0214.</title>
        <authorList>
            <person name="Peet K.C."/>
            <person name="Thompson J.R."/>
        </authorList>
    </citation>
    <scope>NUCLEOTIDE SEQUENCE [LARGE SCALE GENOMIC DNA]</scope>
    <source>
        <strain evidence="3 4">MITOT1</strain>
    </source>
</reference>
<comment type="caution">
    <text evidence="3">The sequence shown here is derived from an EMBL/GenBank/DDBJ whole genome shotgun (WGS) entry which is preliminary data.</text>
</comment>
<keyword evidence="4" id="KW-1185">Reference proteome</keyword>
<dbReference type="InterPro" id="IPR040591">
    <property type="entry name" value="RqcP2_RBD"/>
</dbReference>
<dbReference type="PANTHER" id="PTHR13633">
    <property type="entry name" value="MITOCHONDRIAL TRANSCRIPTION RESCUE FACTOR 1"/>
    <property type="match status" value="1"/>
</dbReference>
<dbReference type="PROSITE" id="PS50889">
    <property type="entry name" value="S4"/>
    <property type="match status" value="1"/>
</dbReference>
<gene>
    <name evidence="3" type="ORF">UB32_17725</name>
</gene>